<dbReference type="Gene3D" id="2.40.420.20">
    <property type="match status" value="1"/>
</dbReference>
<gene>
    <name evidence="2" type="ORF">MNBD_ACTINO02-2100</name>
</gene>
<accession>A0A3B0ST21</accession>
<proteinExistence type="predicted"/>
<dbReference type="AlphaFoldDB" id="A0A3B0ST21"/>
<organism evidence="2">
    <name type="scientific">hydrothermal vent metagenome</name>
    <dbReference type="NCBI Taxonomy" id="652676"/>
    <lineage>
        <taxon>unclassified sequences</taxon>
        <taxon>metagenomes</taxon>
        <taxon>ecological metagenomes</taxon>
    </lineage>
</organism>
<name>A0A3B0ST21_9ZZZZ</name>
<protein>
    <recommendedName>
        <fullName evidence="1">Peptidoglycan binding-like domain-containing protein</fullName>
    </recommendedName>
</protein>
<dbReference type="Pfam" id="PF01471">
    <property type="entry name" value="PG_binding_1"/>
    <property type="match status" value="1"/>
</dbReference>
<dbReference type="InterPro" id="IPR002477">
    <property type="entry name" value="Peptidoglycan-bd-like"/>
</dbReference>
<dbReference type="Gene3D" id="1.10.101.10">
    <property type="entry name" value="PGBD-like superfamily/PGBD"/>
    <property type="match status" value="1"/>
</dbReference>
<dbReference type="EMBL" id="UOEK01000595">
    <property type="protein sequence ID" value="VAW09511.1"/>
    <property type="molecule type" value="Genomic_DNA"/>
</dbReference>
<dbReference type="InterPro" id="IPR036366">
    <property type="entry name" value="PGBDSf"/>
</dbReference>
<evidence type="ECO:0000259" key="1">
    <source>
        <dbReference type="Pfam" id="PF01471"/>
    </source>
</evidence>
<dbReference type="InterPro" id="IPR036365">
    <property type="entry name" value="PGBD-like_sf"/>
</dbReference>
<dbReference type="SUPFAM" id="SSF47090">
    <property type="entry name" value="PGBD-like"/>
    <property type="match status" value="1"/>
</dbReference>
<sequence length="333" mass="35043">MRRLALVVVAVALVGGALFVGWSIGSNTETVLVEQPTVPLTSPVRSGVLADSVFASGTVSYPITGQVRLTTGTVTAVGTSAVLIGDGVAPVEVDLRPLFLMRGERPMFRNLDVGDEGADVRQFQEGLARLGLYQADIDGKFGHSTRAAWRQLQEDLGVKPQNIVLRTDIAFQETFPVRVNMDGILPGDPAAGLLLMFTRPEPDVTAQIPVTSSASLRRGMSAEIIGQGGSKWPATVADLSDDGVIVTATLTVEEANLPPSFRVRIDVVSESGTGLIVPMSAIATDGAGASYVTVWDQDTGTLNQVSVSIRDSSRTEALVDGQLVEGMLLVIGS</sequence>
<reference evidence="2" key="1">
    <citation type="submission" date="2018-06" db="EMBL/GenBank/DDBJ databases">
        <authorList>
            <person name="Zhirakovskaya E."/>
        </authorList>
    </citation>
    <scope>NUCLEOTIDE SEQUENCE</scope>
</reference>
<evidence type="ECO:0000313" key="2">
    <source>
        <dbReference type="EMBL" id="VAW09511.1"/>
    </source>
</evidence>
<feature type="domain" description="Peptidoglycan binding-like" evidence="1">
    <location>
        <begin position="117"/>
        <end position="159"/>
    </location>
</feature>